<evidence type="ECO:0000313" key="3">
    <source>
        <dbReference type="EMBL" id="KAJ6647496.1"/>
    </source>
</evidence>
<feature type="signal peptide" evidence="2">
    <location>
        <begin position="1"/>
        <end position="17"/>
    </location>
</feature>
<gene>
    <name evidence="3" type="primary">Lct_1</name>
    <name evidence="3" type="ORF">Bhyg_02719</name>
</gene>
<protein>
    <submittedName>
        <fullName evidence="3">Lactase-phlorizin hydrolase</fullName>
    </submittedName>
</protein>
<evidence type="ECO:0000256" key="1">
    <source>
        <dbReference type="ARBA" id="ARBA00022729"/>
    </source>
</evidence>
<dbReference type="SUPFAM" id="SSF51445">
    <property type="entry name" value="(Trans)glycosidases"/>
    <property type="match status" value="1"/>
</dbReference>
<proteinExistence type="predicted"/>
<dbReference type="InterPro" id="IPR033132">
    <property type="entry name" value="GH_1_N_CS"/>
</dbReference>
<keyword evidence="4" id="KW-1185">Reference proteome</keyword>
<organism evidence="3 4">
    <name type="scientific">Pseudolycoriella hygida</name>
    <dbReference type="NCBI Taxonomy" id="35572"/>
    <lineage>
        <taxon>Eukaryota</taxon>
        <taxon>Metazoa</taxon>
        <taxon>Ecdysozoa</taxon>
        <taxon>Arthropoda</taxon>
        <taxon>Hexapoda</taxon>
        <taxon>Insecta</taxon>
        <taxon>Pterygota</taxon>
        <taxon>Neoptera</taxon>
        <taxon>Endopterygota</taxon>
        <taxon>Diptera</taxon>
        <taxon>Nematocera</taxon>
        <taxon>Sciaroidea</taxon>
        <taxon>Sciaridae</taxon>
        <taxon>Pseudolycoriella</taxon>
    </lineage>
</organism>
<comment type="caution">
    <text evidence="3">The sequence shown here is derived from an EMBL/GenBank/DDBJ whole genome shotgun (WGS) entry which is preliminary data.</text>
</comment>
<dbReference type="GO" id="GO:0004553">
    <property type="term" value="F:hydrolase activity, hydrolyzing O-glycosyl compounds"/>
    <property type="evidence" value="ECO:0007669"/>
    <property type="project" value="InterPro"/>
</dbReference>
<feature type="chain" id="PRO_5040204652" evidence="2">
    <location>
        <begin position="18"/>
        <end position="55"/>
    </location>
</feature>
<dbReference type="Proteomes" id="UP001151699">
    <property type="component" value="Chromosome A"/>
</dbReference>
<name>A0A9Q0ND47_9DIPT</name>
<keyword evidence="3" id="KW-0378">Hydrolase</keyword>
<dbReference type="Gene3D" id="3.20.20.80">
    <property type="entry name" value="Glycosidases"/>
    <property type="match status" value="1"/>
</dbReference>
<accession>A0A9Q0ND47</accession>
<dbReference type="PROSITE" id="PS00653">
    <property type="entry name" value="GLYCOSYL_HYDROL_F1_2"/>
    <property type="match status" value="1"/>
</dbReference>
<keyword evidence="1 2" id="KW-0732">Signal</keyword>
<evidence type="ECO:0000256" key="2">
    <source>
        <dbReference type="SAM" id="SignalP"/>
    </source>
</evidence>
<dbReference type="AlphaFoldDB" id="A0A9Q0ND47"/>
<evidence type="ECO:0000313" key="4">
    <source>
        <dbReference type="Proteomes" id="UP001151699"/>
    </source>
</evidence>
<dbReference type="EMBL" id="WJQU01000001">
    <property type="protein sequence ID" value="KAJ6647496.1"/>
    <property type="molecule type" value="Genomic_DNA"/>
</dbReference>
<sequence length="55" mass="6356">MRTLTLVFFTLVTWANAQHDYPEWFYGTFPDDFQWGLATASYQIEGAHNADGKLI</sequence>
<dbReference type="InterPro" id="IPR001360">
    <property type="entry name" value="Glyco_hydro_1"/>
</dbReference>
<dbReference type="GO" id="GO:0005975">
    <property type="term" value="P:carbohydrate metabolic process"/>
    <property type="evidence" value="ECO:0007669"/>
    <property type="project" value="InterPro"/>
</dbReference>
<reference evidence="3" key="1">
    <citation type="submission" date="2022-07" db="EMBL/GenBank/DDBJ databases">
        <authorList>
            <person name="Trinca V."/>
            <person name="Uliana J.V.C."/>
            <person name="Torres T.T."/>
            <person name="Ward R.J."/>
            <person name="Monesi N."/>
        </authorList>
    </citation>
    <scope>NUCLEOTIDE SEQUENCE</scope>
    <source>
        <strain evidence="3">HSMRA1968</strain>
        <tissue evidence="3">Whole embryos</tissue>
    </source>
</reference>
<dbReference type="Pfam" id="PF00232">
    <property type="entry name" value="Glyco_hydro_1"/>
    <property type="match status" value="1"/>
</dbReference>
<dbReference type="InterPro" id="IPR017853">
    <property type="entry name" value="GH"/>
</dbReference>
<dbReference type="OrthoDB" id="65569at2759"/>